<keyword evidence="3" id="KW-1185">Reference proteome</keyword>
<feature type="region of interest" description="Disordered" evidence="1">
    <location>
        <begin position="71"/>
        <end position="90"/>
    </location>
</feature>
<evidence type="ECO:0000256" key="1">
    <source>
        <dbReference type="SAM" id="MobiDB-lite"/>
    </source>
</evidence>
<evidence type="ECO:0000313" key="3">
    <source>
        <dbReference type="Proteomes" id="UP000652761"/>
    </source>
</evidence>
<sequence length="159" mass="17732">MRVLRWALESGGFKVPEGKYFLVDAGYANTPQFLAPYRGIRYCCGMRVMPVSCLWYKQVLLWPEGQHMVHRDGKAPASPVPPSPPAPHASPPTFSPDYWDDFYIGWKMALQKASRLYDHKGLMNILPDIGPRAEHIASSPPSLAHSSSSPPSSTDWSGY</sequence>
<name>A0A843VAP2_COLES</name>
<evidence type="ECO:0008006" key="4">
    <source>
        <dbReference type="Google" id="ProtNLM"/>
    </source>
</evidence>
<feature type="region of interest" description="Disordered" evidence="1">
    <location>
        <begin position="136"/>
        <end position="159"/>
    </location>
</feature>
<dbReference type="EMBL" id="NMUH01001165">
    <property type="protein sequence ID" value="MQL89643.1"/>
    <property type="molecule type" value="Genomic_DNA"/>
</dbReference>
<feature type="compositionally biased region" description="Pro residues" evidence="1">
    <location>
        <begin position="78"/>
        <end position="90"/>
    </location>
</feature>
<reference evidence="2" key="1">
    <citation type="submission" date="2017-07" db="EMBL/GenBank/DDBJ databases">
        <title>Taro Niue Genome Assembly and Annotation.</title>
        <authorList>
            <person name="Atibalentja N."/>
            <person name="Keating K."/>
            <person name="Fields C.J."/>
        </authorList>
    </citation>
    <scope>NUCLEOTIDE SEQUENCE</scope>
    <source>
        <strain evidence="2">Niue_2</strain>
        <tissue evidence="2">Leaf</tissue>
    </source>
</reference>
<organism evidence="2 3">
    <name type="scientific">Colocasia esculenta</name>
    <name type="common">Wild taro</name>
    <name type="synonym">Arum esculentum</name>
    <dbReference type="NCBI Taxonomy" id="4460"/>
    <lineage>
        <taxon>Eukaryota</taxon>
        <taxon>Viridiplantae</taxon>
        <taxon>Streptophyta</taxon>
        <taxon>Embryophyta</taxon>
        <taxon>Tracheophyta</taxon>
        <taxon>Spermatophyta</taxon>
        <taxon>Magnoliopsida</taxon>
        <taxon>Liliopsida</taxon>
        <taxon>Araceae</taxon>
        <taxon>Aroideae</taxon>
        <taxon>Colocasieae</taxon>
        <taxon>Colocasia</taxon>
    </lineage>
</organism>
<protein>
    <recommendedName>
        <fullName evidence="4">DDE Tnp4 domain-containing protein</fullName>
    </recommendedName>
</protein>
<evidence type="ECO:0000313" key="2">
    <source>
        <dbReference type="EMBL" id="MQL89643.1"/>
    </source>
</evidence>
<feature type="compositionally biased region" description="Low complexity" evidence="1">
    <location>
        <begin position="138"/>
        <end position="153"/>
    </location>
</feature>
<proteinExistence type="predicted"/>
<dbReference type="AlphaFoldDB" id="A0A843VAP2"/>
<gene>
    <name evidence="2" type="ORF">Taro_022215</name>
</gene>
<accession>A0A843VAP2</accession>
<dbReference type="Proteomes" id="UP000652761">
    <property type="component" value="Unassembled WGS sequence"/>
</dbReference>
<comment type="caution">
    <text evidence="2">The sequence shown here is derived from an EMBL/GenBank/DDBJ whole genome shotgun (WGS) entry which is preliminary data.</text>
</comment>